<name>A0A0B7AX96_9EUPU</name>
<accession>A0A0B7AX96</accession>
<protein>
    <submittedName>
        <fullName evidence="1">Uncharacterized protein</fullName>
    </submittedName>
</protein>
<sequence>WILNKQSIRCCDLDLPKRFGFTTKKNMMKILTVEKINDEDLKRPAHNKTLLKK</sequence>
<dbReference type="AlphaFoldDB" id="A0A0B7AX96"/>
<reference evidence="1" key="1">
    <citation type="submission" date="2014-12" db="EMBL/GenBank/DDBJ databases">
        <title>Insight into the proteome of Arion vulgaris.</title>
        <authorList>
            <person name="Aradska J."/>
            <person name="Bulat T."/>
            <person name="Smidak R."/>
            <person name="Sarate P."/>
            <person name="Gangsoo J."/>
            <person name="Sialana F."/>
            <person name="Bilban M."/>
            <person name="Lubec G."/>
        </authorList>
    </citation>
    <scope>NUCLEOTIDE SEQUENCE</scope>
    <source>
        <tissue evidence="1">Skin</tissue>
    </source>
</reference>
<organism evidence="1">
    <name type="scientific">Arion vulgaris</name>
    <dbReference type="NCBI Taxonomy" id="1028688"/>
    <lineage>
        <taxon>Eukaryota</taxon>
        <taxon>Metazoa</taxon>
        <taxon>Spiralia</taxon>
        <taxon>Lophotrochozoa</taxon>
        <taxon>Mollusca</taxon>
        <taxon>Gastropoda</taxon>
        <taxon>Heterobranchia</taxon>
        <taxon>Euthyneura</taxon>
        <taxon>Panpulmonata</taxon>
        <taxon>Eupulmonata</taxon>
        <taxon>Stylommatophora</taxon>
        <taxon>Helicina</taxon>
        <taxon>Arionoidea</taxon>
        <taxon>Arionidae</taxon>
        <taxon>Arion</taxon>
    </lineage>
</organism>
<dbReference type="EMBL" id="HACG01037645">
    <property type="protein sequence ID" value="CEK84510.1"/>
    <property type="molecule type" value="Transcribed_RNA"/>
</dbReference>
<proteinExistence type="predicted"/>
<feature type="non-terminal residue" evidence="1">
    <location>
        <position position="1"/>
    </location>
</feature>
<gene>
    <name evidence="1" type="primary">ORF142975</name>
</gene>
<evidence type="ECO:0000313" key="1">
    <source>
        <dbReference type="EMBL" id="CEK84510.1"/>
    </source>
</evidence>